<reference evidence="6 7" key="1">
    <citation type="submission" date="2020-08" db="EMBL/GenBank/DDBJ databases">
        <title>Sequencing the genomes of 1000 actinobacteria strains.</title>
        <authorList>
            <person name="Klenk H.-P."/>
        </authorList>
    </citation>
    <scope>NUCLEOTIDE SEQUENCE [LARGE SCALE GENOMIC DNA]</scope>
    <source>
        <strain evidence="6 7">DSM 45859</strain>
    </source>
</reference>
<dbReference type="InterPro" id="IPR036388">
    <property type="entry name" value="WH-like_DNA-bd_sf"/>
</dbReference>
<dbReference type="SMART" id="SM00065">
    <property type="entry name" value="GAF"/>
    <property type="match status" value="1"/>
</dbReference>
<dbReference type="PIRSF" id="PIRSF036625">
    <property type="entry name" value="GAF_ANTAR"/>
    <property type="match status" value="1"/>
</dbReference>
<evidence type="ECO:0000256" key="4">
    <source>
        <dbReference type="ARBA" id="ARBA00023163"/>
    </source>
</evidence>
<dbReference type="AlphaFoldDB" id="A0A840J707"/>
<keyword evidence="7" id="KW-1185">Reference proteome</keyword>
<feature type="domain" description="ANTAR" evidence="5">
    <location>
        <begin position="166"/>
        <end position="227"/>
    </location>
</feature>
<gene>
    <name evidence="6" type="ORF">BJY18_006663</name>
</gene>
<name>A0A840J707_9PSEU</name>
<evidence type="ECO:0000256" key="3">
    <source>
        <dbReference type="ARBA" id="ARBA00023015"/>
    </source>
</evidence>
<protein>
    <submittedName>
        <fullName evidence="6">GAF domain-containing protein</fullName>
    </submittedName>
</protein>
<dbReference type="Pfam" id="PF13185">
    <property type="entry name" value="GAF_2"/>
    <property type="match status" value="1"/>
</dbReference>
<dbReference type="Gene3D" id="1.10.10.10">
    <property type="entry name" value="Winged helix-like DNA-binding domain superfamily/Winged helix DNA-binding domain"/>
    <property type="match status" value="1"/>
</dbReference>
<dbReference type="Proteomes" id="UP000581769">
    <property type="component" value="Unassembled WGS sequence"/>
</dbReference>
<dbReference type="SUPFAM" id="SSF52172">
    <property type="entry name" value="CheY-like"/>
    <property type="match status" value="1"/>
</dbReference>
<keyword evidence="2" id="KW-0418">Kinase</keyword>
<keyword evidence="1" id="KW-0808">Transferase</keyword>
<sequence length="233" mass="25575">MSYSERAGDAAGLAEVLSDIARTLQAEPDVETTLGAIVKSAVSHVDGAEYAGISLVERKGRIRTVVPTDELVIQIDKLQYLYHEGPCVDSIAEHETHRTSDLATESRWPRFAPAATGMGVRSMLSYRLFVSATTLGALNMYSIRPDAFTEETEQNGRMFATHAAIALVGAQTEAQLHAALEHRDLIGMAKGILMHRHDIDAVHAFRMLTEASQHSNMKLRDVAGWLVEHRANL</sequence>
<evidence type="ECO:0000313" key="7">
    <source>
        <dbReference type="Proteomes" id="UP000581769"/>
    </source>
</evidence>
<evidence type="ECO:0000259" key="5">
    <source>
        <dbReference type="PROSITE" id="PS50921"/>
    </source>
</evidence>
<dbReference type="InterPro" id="IPR005561">
    <property type="entry name" value="ANTAR"/>
</dbReference>
<evidence type="ECO:0000313" key="6">
    <source>
        <dbReference type="EMBL" id="MBB4689178.1"/>
    </source>
</evidence>
<dbReference type="SMART" id="SM01012">
    <property type="entry name" value="ANTAR"/>
    <property type="match status" value="1"/>
</dbReference>
<dbReference type="InterPro" id="IPR011006">
    <property type="entry name" value="CheY-like_superfamily"/>
</dbReference>
<dbReference type="GO" id="GO:0016301">
    <property type="term" value="F:kinase activity"/>
    <property type="evidence" value="ECO:0007669"/>
    <property type="project" value="UniProtKB-KW"/>
</dbReference>
<dbReference type="EMBL" id="JACHMG010000001">
    <property type="protein sequence ID" value="MBB4689178.1"/>
    <property type="molecule type" value="Genomic_DNA"/>
</dbReference>
<evidence type="ECO:0000256" key="1">
    <source>
        <dbReference type="ARBA" id="ARBA00022679"/>
    </source>
</evidence>
<dbReference type="Gene3D" id="3.30.450.40">
    <property type="match status" value="1"/>
</dbReference>
<dbReference type="InterPro" id="IPR003018">
    <property type="entry name" value="GAF"/>
</dbReference>
<keyword evidence="3" id="KW-0805">Transcription regulation</keyword>
<dbReference type="SUPFAM" id="SSF55781">
    <property type="entry name" value="GAF domain-like"/>
    <property type="match status" value="1"/>
</dbReference>
<dbReference type="InterPro" id="IPR029016">
    <property type="entry name" value="GAF-like_dom_sf"/>
</dbReference>
<proteinExistence type="predicted"/>
<accession>A0A840J707</accession>
<dbReference type="InterPro" id="IPR012074">
    <property type="entry name" value="GAF_ANTAR"/>
</dbReference>
<dbReference type="PROSITE" id="PS50921">
    <property type="entry name" value="ANTAR"/>
    <property type="match status" value="1"/>
</dbReference>
<dbReference type="RefSeq" id="WP_184783757.1">
    <property type="nucleotide sequence ID" value="NZ_JACHMG010000001.1"/>
</dbReference>
<organism evidence="6 7">
    <name type="scientific">Amycolatopsis jiangsuensis</name>
    <dbReference type="NCBI Taxonomy" id="1181879"/>
    <lineage>
        <taxon>Bacteria</taxon>
        <taxon>Bacillati</taxon>
        <taxon>Actinomycetota</taxon>
        <taxon>Actinomycetes</taxon>
        <taxon>Pseudonocardiales</taxon>
        <taxon>Pseudonocardiaceae</taxon>
        <taxon>Amycolatopsis</taxon>
    </lineage>
</organism>
<keyword evidence="4" id="KW-0804">Transcription</keyword>
<comment type="caution">
    <text evidence="6">The sequence shown here is derived from an EMBL/GenBank/DDBJ whole genome shotgun (WGS) entry which is preliminary data.</text>
</comment>
<evidence type="ECO:0000256" key="2">
    <source>
        <dbReference type="ARBA" id="ARBA00022777"/>
    </source>
</evidence>
<dbReference type="Pfam" id="PF03861">
    <property type="entry name" value="ANTAR"/>
    <property type="match status" value="1"/>
</dbReference>
<dbReference type="GO" id="GO:0003723">
    <property type="term" value="F:RNA binding"/>
    <property type="evidence" value="ECO:0007669"/>
    <property type="project" value="InterPro"/>
</dbReference>